<sequence length="211" mass="23658">MLLSIAHIIRSKKIILASGSPRRKEILSNAGLKVDIIPSKFEENLDKTTYKDTFEYAIDTSYHKGLEVVDRMINEGKEFDLVIAADTIVTMNDKIFEKPRSMEDAVEMLKGFRGLSHVVYTGVTLIFNEGGKRNIERFHCGTQVKFSNVDLKTIEAYVSTGESMDKAGGYGIQALGGSLVEEIKGDYFNVMGLPLNSLFKRIYDHYQANSD</sequence>
<evidence type="ECO:0000313" key="3">
    <source>
        <dbReference type="EMBL" id="CAD5123908.1"/>
    </source>
</evidence>
<reference evidence="3 4" key="1">
    <citation type="submission" date="2020-08" db="EMBL/GenBank/DDBJ databases">
        <authorList>
            <person name="Hejnol A."/>
        </authorList>
    </citation>
    <scope>NUCLEOTIDE SEQUENCE [LARGE SCALE GENOMIC DNA]</scope>
</reference>
<dbReference type="GO" id="GO:0047429">
    <property type="term" value="F:nucleoside triphosphate diphosphatase activity"/>
    <property type="evidence" value="ECO:0007669"/>
    <property type="project" value="InterPro"/>
</dbReference>
<protein>
    <submittedName>
        <fullName evidence="3">DgyrCDS12215</fullName>
    </submittedName>
</protein>
<comment type="caution">
    <text evidence="3">The sequence shown here is derived from an EMBL/GenBank/DDBJ whole genome shotgun (WGS) entry which is preliminary data.</text>
</comment>
<dbReference type="HAMAP" id="MF_00528">
    <property type="entry name" value="Maf"/>
    <property type="match status" value="1"/>
</dbReference>
<evidence type="ECO:0000256" key="2">
    <source>
        <dbReference type="ARBA" id="ARBA00022801"/>
    </source>
</evidence>
<name>A0A7I8W5W4_9ANNE</name>
<accession>A0A7I8W5W4</accession>
<dbReference type="NCBIfam" id="TIGR00172">
    <property type="entry name" value="maf"/>
    <property type="match status" value="1"/>
</dbReference>
<dbReference type="OrthoDB" id="10267058at2759"/>
<dbReference type="Proteomes" id="UP000549394">
    <property type="component" value="Unassembled WGS sequence"/>
</dbReference>
<dbReference type="EMBL" id="CAJFCJ010000019">
    <property type="protein sequence ID" value="CAD5123908.1"/>
    <property type="molecule type" value="Genomic_DNA"/>
</dbReference>
<proteinExistence type="inferred from homology"/>
<dbReference type="PANTHER" id="PTHR43213">
    <property type="entry name" value="BIFUNCTIONAL DTTP/UTP PYROPHOSPHATASE/METHYLTRANSFERASE PROTEIN-RELATED"/>
    <property type="match status" value="1"/>
</dbReference>
<organism evidence="3 4">
    <name type="scientific">Dimorphilus gyrociliatus</name>
    <dbReference type="NCBI Taxonomy" id="2664684"/>
    <lineage>
        <taxon>Eukaryota</taxon>
        <taxon>Metazoa</taxon>
        <taxon>Spiralia</taxon>
        <taxon>Lophotrochozoa</taxon>
        <taxon>Annelida</taxon>
        <taxon>Polychaeta</taxon>
        <taxon>Polychaeta incertae sedis</taxon>
        <taxon>Dinophilidae</taxon>
        <taxon>Dimorphilus</taxon>
    </lineage>
</organism>
<keyword evidence="2" id="KW-0378">Hydrolase</keyword>
<gene>
    <name evidence="3" type="ORF">DGYR_LOCUS11536</name>
</gene>
<dbReference type="PIRSF" id="PIRSF006305">
    <property type="entry name" value="Maf"/>
    <property type="match status" value="1"/>
</dbReference>
<evidence type="ECO:0000313" key="4">
    <source>
        <dbReference type="Proteomes" id="UP000549394"/>
    </source>
</evidence>
<keyword evidence="4" id="KW-1185">Reference proteome</keyword>
<dbReference type="PANTHER" id="PTHR43213:SF5">
    <property type="entry name" value="BIFUNCTIONAL DTTP_UTP PYROPHOSPHATASE_METHYLTRANSFERASE PROTEIN-RELATED"/>
    <property type="match status" value="1"/>
</dbReference>
<evidence type="ECO:0000256" key="1">
    <source>
        <dbReference type="ARBA" id="ARBA00001968"/>
    </source>
</evidence>
<dbReference type="AlphaFoldDB" id="A0A7I8W5W4"/>
<comment type="cofactor">
    <cofactor evidence="1">
        <name>a divalent metal cation</name>
        <dbReference type="ChEBI" id="CHEBI:60240"/>
    </cofactor>
</comment>
<dbReference type="InterPro" id="IPR003697">
    <property type="entry name" value="Maf-like"/>
</dbReference>
<dbReference type="CDD" id="cd00555">
    <property type="entry name" value="Maf"/>
    <property type="match status" value="1"/>
</dbReference>
<dbReference type="Gene3D" id="3.90.950.10">
    <property type="match status" value="1"/>
</dbReference>
<dbReference type="Pfam" id="PF02545">
    <property type="entry name" value="Maf"/>
    <property type="match status" value="1"/>
</dbReference>
<dbReference type="SUPFAM" id="SSF52972">
    <property type="entry name" value="ITPase-like"/>
    <property type="match status" value="1"/>
</dbReference>
<dbReference type="InterPro" id="IPR029001">
    <property type="entry name" value="ITPase-like_fam"/>
</dbReference>